<evidence type="ECO:0000313" key="10">
    <source>
        <dbReference type="Proteomes" id="UP000642748"/>
    </source>
</evidence>
<gene>
    <name evidence="9" type="ORF">Raf01_74310</name>
</gene>
<evidence type="ECO:0000256" key="4">
    <source>
        <dbReference type="ARBA" id="ARBA00022692"/>
    </source>
</evidence>
<evidence type="ECO:0000313" key="9">
    <source>
        <dbReference type="EMBL" id="GIH19259.1"/>
    </source>
</evidence>
<feature type="transmembrane region" description="Helical" evidence="7">
    <location>
        <begin position="84"/>
        <end position="105"/>
    </location>
</feature>
<feature type="domain" description="ABC transmembrane type-1" evidence="8">
    <location>
        <begin position="80"/>
        <end position="293"/>
    </location>
</feature>
<dbReference type="SUPFAM" id="SSF160964">
    <property type="entry name" value="MalF N-terminal region-like"/>
    <property type="match status" value="1"/>
</dbReference>
<keyword evidence="6 7" id="KW-0472">Membrane</keyword>
<keyword evidence="3" id="KW-1003">Cell membrane</keyword>
<keyword evidence="2 7" id="KW-0813">Transport</keyword>
<feature type="transmembrane region" description="Helical" evidence="7">
    <location>
        <begin position="21"/>
        <end position="50"/>
    </location>
</feature>
<feature type="transmembrane region" description="Helical" evidence="7">
    <location>
        <begin position="167"/>
        <end position="189"/>
    </location>
</feature>
<evidence type="ECO:0000256" key="6">
    <source>
        <dbReference type="ARBA" id="ARBA00023136"/>
    </source>
</evidence>
<accession>A0A8J3QZT9</accession>
<dbReference type="Pfam" id="PF00528">
    <property type="entry name" value="BPD_transp_1"/>
    <property type="match status" value="1"/>
</dbReference>
<protein>
    <submittedName>
        <fullName evidence="9">Sugar ABC transporter permease</fullName>
    </submittedName>
</protein>
<dbReference type="InterPro" id="IPR035906">
    <property type="entry name" value="MetI-like_sf"/>
</dbReference>
<evidence type="ECO:0000256" key="5">
    <source>
        <dbReference type="ARBA" id="ARBA00022989"/>
    </source>
</evidence>
<evidence type="ECO:0000256" key="2">
    <source>
        <dbReference type="ARBA" id="ARBA00022448"/>
    </source>
</evidence>
<comment type="caution">
    <text evidence="9">The sequence shown here is derived from an EMBL/GenBank/DDBJ whole genome shotgun (WGS) entry which is preliminary data.</text>
</comment>
<dbReference type="RefSeq" id="WP_203922728.1">
    <property type="nucleotide sequence ID" value="NZ_BONZ01000078.1"/>
</dbReference>
<dbReference type="Gene3D" id="1.10.3720.10">
    <property type="entry name" value="MetI-like"/>
    <property type="match status" value="1"/>
</dbReference>
<dbReference type="InterPro" id="IPR000515">
    <property type="entry name" value="MetI-like"/>
</dbReference>
<dbReference type="GO" id="GO:0005886">
    <property type="term" value="C:plasma membrane"/>
    <property type="evidence" value="ECO:0007669"/>
    <property type="project" value="UniProtKB-SubCell"/>
</dbReference>
<name>A0A8J3QZT9_9ACTN</name>
<dbReference type="InterPro" id="IPR051393">
    <property type="entry name" value="ABC_transporter_permease"/>
</dbReference>
<sequence length="308" mass="33806">MTVAPIPRLRARRGHRSGERAAAYAFLTPWLIGLVVITIGPMVASLYLAFTRYDLLTAPTWTGLTNFRNLFADPRFTTAVTVTVRYVVISVPLVIVVSLAVAMFLNRAIRFLAVYRALFYIPSLLGSSVAIAILWRQVFGATGIVDRVLGFFGLHHGSFIGDPSTSLYTLISLNLWAFGGTMVIFLAGLRQVPVGLYEAAAVDGAGTWSKFWHITLPSLSPLIFFNLLLNTVHAFQSFTSAYIVSGGNGGPADSTLLYTVYLYQRGFVDFRMGYAAAMAWLLLAVLAVITALLFATARFWVHYGDEAR</sequence>
<feature type="transmembrane region" description="Helical" evidence="7">
    <location>
        <begin position="274"/>
        <end position="301"/>
    </location>
</feature>
<proteinExistence type="inferred from homology"/>
<organism evidence="9 10">
    <name type="scientific">Rugosimonospora africana</name>
    <dbReference type="NCBI Taxonomy" id="556532"/>
    <lineage>
        <taxon>Bacteria</taxon>
        <taxon>Bacillati</taxon>
        <taxon>Actinomycetota</taxon>
        <taxon>Actinomycetes</taxon>
        <taxon>Micromonosporales</taxon>
        <taxon>Micromonosporaceae</taxon>
        <taxon>Rugosimonospora</taxon>
    </lineage>
</organism>
<keyword evidence="10" id="KW-1185">Reference proteome</keyword>
<keyword evidence="5 7" id="KW-1133">Transmembrane helix</keyword>
<keyword evidence="4 7" id="KW-0812">Transmembrane</keyword>
<comment type="subcellular location">
    <subcellularLocation>
        <location evidence="1 7">Cell membrane</location>
        <topology evidence="1 7">Multi-pass membrane protein</topology>
    </subcellularLocation>
</comment>
<comment type="similarity">
    <text evidence="7">Belongs to the binding-protein-dependent transport system permease family.</text>
</comment>
<reference evidence="9" key="1">
    <citation type="submission" date="2021-01" db="EMBL/GenBank/DDBJ databases">
        <title>Whole genome shotgun sequence of Rugosimonospora africana NBRC 104875.</title>
        <authorList>
            <person name="Komaki H."/>
            <person name="Tamura T."/>
        </authorList>
    </citation>
    <scope>NUCLEOTIDE SEQUENCE</scope>
    <source>
        <strain evidence="9">NBRC 104875</strain>
    </source>
</reference>
<dbReference type="PROSITE" id="PS50928">
    <property type="entry name" value="ABC_TM1"/>
    <property type="match status" value="1"/>
</dbReference>
<evidence type="ECO:0000256" key="1">
    <source>
        <dbReference type="ARBA" id="ARBA00004651"/>
    </source>
</evidence>
<dbReference type="PANTHER" id="PTHR30193:SF1">
    <property type="entry name" value="ABC TRANSPORTER PERMEASE PROTEIN YESP-RELATED"/>
    <property type="match status" value="1"/>
</dbReference>
<dbReference type="CDD" id="cd06261">
    <property type="entry name" value="TM_PBP2"/>
    <property type="match status" value="1"/>
</dbReference>
<evidence type="ECO:0000259" key="8">
    <source>
        <dbReference type="PROSITE" id="PS50928"/>
    </source>
</evidence>
<dbReference type="SUPFAM" id="SSF161098">
    <property type="entry name" value="MetI-like"/>
    <property type="match status" value="1"/>
</dbReference>
<feature type="transmembrane region" description="Helical" evidence="7">
    <location>
        <begin position="117"/>
        <end position="135"/>
    </location>
</feature>
<dbReference type="EMBL" id="BONZ01000078">
    <property type="protein sequence ID" value="GIH19259.1"/>
    <property type="molecule type" value="Genomic_DNA"/>
</dbReference>
<dbReference type="AlphaFoldDB" id="A0A8J3QZT9"/>
<evidence type="ECO:0000256" key="7">
    <source>
        <dbReference type="RuleBase" id="RU363032"/>
    </source>
</evidence>
<evidence type="ECO:0000256" key="3">
    <source>
        <dbReference type="ARBA" id="ARBA00022475"/>
    </source>
</evidence>
<dbReference type="PANTHER" id="PTHR30193">
    <property type="entry name" value="ABC TRANSPORTER PERMEASE PROTEIN"/>
    <property type="match status" value="1"/>
</dbReference>
<dbReference type="Proteomes" id="UP000642748">
    <property type="component" value="Unassembled WGS sequence"/>
</dbReference>
<dbReference type="GO" id="GO:0055085">
    <property type="term" value="P:transmembrane transport"/>
    <property type="evidence" value="ECO:0007669"/>
    <property type="project" value="InterPro"/>
</dbReference>